<dbReference type="Pfam" id="PF03145">
    <property type="entry name" value="Sina_TRAF"/>
    <property type="match status" value="1"/>
</dbReference>
<keyword evidence="7 10" id="KW-0833">Ubl conjugation pathway</keyword>
<dbReference type="InterPro" id="IPR001841">
    <property type="entry name" value="Znf_RING"/>
</dbReference>
<evidence type="ECO:0000313" key="14">
    <source>
        <dbReference type="EMBL" id="KAK9872386.1"/>
    </source>
</evidence>
<comment type="domain">
    <text evidence="10">The RING-type zinc finger domain is essential for ubiquitin ligase activity.</text>
</comment>
<dbReference type="SUPFAM" id="SSF49599">
    <property type="entry name" value="TRAF domain-like"/>
    <property type="match status" value="1"/>
</dbReference>
<dbReference type="EMBL" id="JARQZJ010000011">
    <property type="protein sequence ID" value="KAK9872386.1"/>
    <property type="molecule type" value="Genomic_DNA"/>
</dbReference>
<gene>
    <name evidence="14" type="ORF">WA026_017844</name>
</gene>
<evidence type="ECO:0000256" key="5">
    <source>
        <dbReference type="ARBA" id="ARBA00022723"/>
    </source>
</evidence>
<dbReference type="Pfam" id="PF21361">
    <property type="entry name" value="Sina_ZnF"/>
    <property type="match status" value="1"/>
</dbReference>
<evidence type="ECO:0000259" key="13">
    <source>
        <dbReference type="PROSITE" id="PS51081"/>
    </source>
</evidence>
<dbReference type="GO" id="GO:0061630">
    <property type="term" value="F:ubiquitin protein ligase activity"/>
    <property type="evidence" value="ECO:0007669"/>
    <property type="project" value="UniProtKB-EC"/>
</dbReference>
<dbReference type="InterPro" id="IPR013010">
    <property type="entry name" value="Znf_SIAH"/>
</dbReference>
<comment type="caution">
    <text evidence="14">The sequence shown here is derived from an EMBL/GenBank/DDBJ whole genome shotgun (WGS) entry which is preliminary data.</text>
</comment>
<comment type="catalytic activity">
    <reaction evidence="1 10">
        <text>S-ubiquitinyl-[E2 ubiquitin-conjugating enzyme]-L-cysteine + [acceptor protein]-L-lysine = [E2 ubiquitin-conjugating enzyme]-L-cysteine + N(6)-ubiquitinyl-[acceptor protein]-L-lysine.</text>
        <dbReference type="EC" id="2.3.2.27"/>
    </reaction>
</comment>
<reference evidence="14 15" key="1">
    <citation type="submission" date="2023-03" db="EMBL/GenBank/DDBJ databases">
        <title>Genome insight into feeding habits of ladybird beetles.</title>
        <authorList>
            <person name="Li H.-S."/>
            <person name="Huang Y.-H."/>
            <person name="Pang H."/>
        </authorList>
    </citation>
    <scope>NUCLEOTIDE SEQUENCE [LARGE SCALE GENOMIC DNA]</scope>
    <source>
        <strain evidence="14">SYSU_2023b</strain>
        <tissue evidence="14">Whole body</tissue>
    </source>
</reference>
<dbReference type="InterPro" id="IPR049548">
    <property type="entry name" value="Sina-like_RING"/>
</dbReference>
<evidence type="ECO:0000256" key="11">
    <source>
        <dbReference type="SAM" id="MobiDB-lite"/>
    </source>
</evidence>
<sequence length="314" mass="36318">MDNNQEVILEQLECPLCTDYMTIPIKQCETGHSICEKCIKRLDRCVLCRSRFTQTRNYTLEALALKIKYPCANKDAGCTIKLLYTERESHERMCYFQTFRVPCQMRGCSFVGDPAALKYHWKGKTATCNIFGAANKCSAKIKSESYFVNLVEAFNELFWFKTLTSNNRICFAMQLIGKSENANKFFYQIKFSHELLHQKKMILSDYCKGISLSNGELFTDDMSIVVDNSSLARYVNLGAVNATLNYDMRVFRVNGQKGPNNRYRKRDNNQTNQTNRSNRSFEVPSTVHRRSQERNLITRGDDEDEEVDNCCIIL</sequence>
<keyword evidence="6 9" id="KW-0863">Zinc-finger</keyword>
<keyword evidence="15" id="KW-1185">Reference proteome</keyword>
<comment type="similarity">
    <text evidence="3 10">Belongs to the SINA (Seven in absentia) family.</text>
</comment>
<dbReference type="PANTHER" id="PTHR45877:SF2">
    <property type="entry name" value="E3 UBIQUITIN-PROTEIN LIGASE SINA-RELATED"/>
    <property type="match status" value="1"/>
</dbReference>
<evidence type="ECO:0000256" key="1">
    <source>
        <dbReference type="ARBA" id="ARBA00000900"/>
    </source>
</evidence>
<accession>A0AAW1TXG5</accession>
<dbReference type="GO" id="GO:0005737">
    <property type="term" value="C:cytoplasm"/>
    <property type="evidence" value="ECO:0007669"/>
    <property type="project" value="InterPro"/>
</dbReference>
<comment type="pathway">
    <text evidence="2 10">Protein modification; protein ubiquitination.</text>
</comment>
<name>A0AAW1TXG5_9CUCU</name>
<dbReference type="Proteomes" id="UP001431783">
    <property type="component" value="Unassembled WGS sequence"/>
</dbReference>
<dbReference type="Pfam" id="PF21362">
    <property type="entry name" value="Sina_RING"/>
    <property type="match status" value="1"/>
</dbReference>
<keyword evidence="8 10" id="KW-0862">Zinc</keyword>
<protein>
    <recommendedName>
        <fullName evidence="10">E3 ubiquitin-protein ligase</fullName>
        <ecNumber evidence="10">2.3.2.27</ecNumber>
    </recommendedName>
</protein>
<feature type="domain" description="SIAH-type" evidence="13">
    <location>
        <begin position="66"/>
        <end position="126"/>
    </location>
</feature>
<comment type="domain">
    <text evidence="10">The SBD domain (substrate-binding domain) mediates the interaction with substrate proteins. It is related to the TRAF family.</text>
</comment>
<dbReference type="PROSITE" id="PS51081">
    <property type="entry name" value="ZF_SIAH"/>
    <property type="match status" value="1"/>
</dbReference>
<dbReference type="Gene3D" id="2.60.210.10">
    <property type="entry name" value="Apoptosis, Tumor Necrosis Factor Receptor Associated Protein 2, Chain A"/>
    <property type="match status" value="1"/>
</dbReference>
<dbReference type="GO" id="GO:0043161">
    <property type="term" value="P:proteasome-mediated ubiquitin-dependent protein catabolic process"/>
    <property type="evidence" value="ECO:0007669"/>
    <property type="project" value="TreeGrafter"/>
</dbReference>
<evidence type="ECO:0000256" key="10">
    <source>
        <dbReference type="RuleBase" id="RU201113"/>
    </source>
</evidence>
<dbReference type="PANTHER" id="PTHR45877">
    <property type="entry name" value="E3 UBIQUITIN-PROTEIN LIGASE SIAH2"/>
    <property type="match status" value="1"/>
</dbReference>
<dbReference type="PROSITE" id="PS50089">
    <property type="entry name" value="ZF_RING_2"/>
    <property type="match status" value="1"/>
</dbReference>
<evidence type="ECO:0000256" key="9">
    <source>
        <dbReference type="PROSITE-ProRule" id="PRU00455"/>
    </source>
</evidence>
<evidence type="ECO:0000313" key="15">
    <source>
        <dbReference type="Proteomes" id="UP001431783"/>
    </source>
</evidence>
<dbReference type="SUPFAM" id="SSF57850">
    <property type="entry name" value="RING/U-box"/>
    <property type="match status" value="1"/>
</dbReference>
<evidence type="ECO:0000256" key="2">
    <source>
        <dbReference type="ARBA" id="ARBA00004906"/>
    </source>
</evidence>
<feature type="compositionally biased region" description="Low complexity" evidence="11">
    <location>
        <begin position="269"/>
        <end position="280"/>
    </location>
</feature>
<dbReference type="InterPro" id="IPR008974">
    <property type="entry name" value="TRAF-like"/>
</dbReference>
<keyword evidence="5 10" id="KW-0479">Metal-binding</keyword>
<dbReference type="InterPro" id="IPR018121">
    <property type="entry name" value="7-in-absentia-prot_TRAF-dom"/>
</dbReference>
<dbReference type="AlphaFoldDB" id="A0AAW1TXG5"/>
<evidence type="ECO:0000259" key="12">
    <source>
        <dbReference type="PROSITE" id="PS50089"/>
    </source>
</evidence>
<evidence type="ECO:0000256" key="7">
    <source>
        <dbReference type="ARBA" id="ARBA00022786"/>
    </source>
</evidence>
<dbReference type="InterPro" id="IPR004162">
    <property type="entry name" value="SINA-like_animal"/>
</dbReference>
<organism evidence="14 15">
    <name type="scientific">Henosepilachna vigintioctopunctata</name>
    <dbReference type="NCBI Taxonomy" id="420089"/>
    <lineage>
        <taxon>Eukaryota</taxon>
        <taxon>Metazoa</taxon>
        <taxon>Ecdysozoa</taxon>
        <taxon>Arthropoda</taxon>
        <taxon>Hexapoda</taxon>
        <taxon>Insecta</taxon>
        <taxon>Pterygota</taxon>
        <taxon>Neoptera</taxon>
        <taxon>Endopterygota</taxon>
        <taxon>Coleoptera</taxon>
        <taxon>Polyphaga</taxon>
        <taxon>Cucujiformia</taxon>
        <taxon>Coccinelloidea</taxon>
        <taxon>Coccinellidae</taxon>
        <taxon>Epilachninae</taxon>
        <taxon>Epilachnini</taxon>
        <taxon>Henosepilachna</taxon>
    </lineage>
</organism>
<evidence type="ECO:0000256" key="3">
    <source>
        <dbReference type="ARBA" id="ARBA00009119"/>
    </source>
</evidence>
<dbReference type="GO" id="GO:0008270">
    <property type="term" value="F:zinc ion binding"/>
    <property type="evidence" value="ECO:0007669"/>
    <property type="project" value="UniProtKB-KW"/>
</dbReference>
<evidence type="ECO:0000256" key="4">
    <source>
        <dbReference type="ARBA" id="ARBA00022679"/>
    </source>
</evidence>
<dbReference type="InterPro" id="IPR013083">
    <property type="entry name" value="Znf_RING/FYVE/PHD"/>
</dbReference>
<comment type="function">
    <text evidence="10">E3 ubiquitin-protein ligase that mediates ubiquitination and subsequent proteasomal degradation of target proteins. E3 ubiquitin ligases accept ubiquitin from an E2 ubiquitin-conjugating enzyme in the form of a thioester and then directly transfers the ubiquitin to targeted substrates.</text>
</comment>
<feature type="region of interest" description="Disordered" evidence="11">
    <location>
        <begin position="255"/>
        <end position="294"/>
    </location>
</feature>
<keyword evidence="4" id="KW-0808">Transferase</keyword>
<evidence type="ECO:0000256" key="6">
    <source>
        <dbReference type="ARBA" id="ARBA00022771"/>
    </source>
</evidence>
<evidence type="ECO:0000256" key="8">
    <source>
        <dbReference type="ARBA" id="ARBA00022833"/>
    </source>
</evidence>
<dbReference type="EC" id="2.3.2.27" evidence="10"/>
<dbReference type="Gene3D" id="3.30.40.10">
    <property type="entry name" value="Zinc/RING finger domain, C3HC4 (zinc finger)"/>
    <property type="match status" value="2"/>
</dbReference>
<proteinExistence type="inferred from homology"/>
<dbReference type="GO" id="GO:0031624">
    <property type="term" value="F:ubiquitin conjugating enzyme binding"/>
    <property type="evidence" value="ECO:0007669"/>
    <property type="project" value="TreeGrafter"/>
</dbReference>
<feature type="domain" description="RING-type" evidence="12">
    <location>
        <begin position="14"/>
        <end position="49"/>
    </location>
</feature>